<gene>
    <name evidence="2" type="ORF">G7Z17_g12687</name>
</gene>
<evidence type="ECO:0000313" key="2">
    <source>
        <dbReference type="EMBL" id="KAF7538210.1"/>
    </source>
</evidence>
<dbReference type="AlphaFoldDB" id="A0A9P5H1G2"/>
<feature type="compositionally biased region" description="Basic and acidic residues" evidence="1">
    <location>
        <begin position="495"/>
        <end position="519"/>
    </location>
</feature>
<feature type="compositionally biased region" description="Polar residues" evidence="1">
    <location>
        <begin position="402"/>
        <end position="415"/>
    </location>
</feature>
<comment type="caution">
    <text evidence="2">The sequence shown here is derived from an EMBL/GenBank/DDBJ whole genome shotgun (WGS) entry which is preliminary data.</text>
</comment>
<evidence type="ECO:0000313" key="3">
    <source>
        <dbReference type="Proteomes" id="UP000722485"/>
    </source>
</evidence>
<sequence>MAPSPTKPRPRGRPRKAQQEPEPEPEPSSPPSESEAPGPRAPPKRRRKAATLTKEDKAYRQQQIDALDDDSLFERHRHAIEFYRTKLVPLEEDTLGDAIGPDIVYSDELERQWSESTERQALEKSHFRLMGPWKVCLRIFRCSPMAIITPLRRLVHHPTLSNAPDAPVSPLWGQQFCVKLSILLAHRIWKGKPAFLAMLLQFAVICRTDDRRVWEIPSTVTCPVLKRLRAAMRKEGSGPLSVSVRKMLKVAEDAATRDGLSGSGYSTLMSALGKLMEEDGGGPPGPTKSQGLEVYAVTLHDLVKIEEAFSADTDGGHMPPALAYNLFLRSRVTNDVPRGKEQFLKFYRREWLEQQDAIAEAVANMQTSTTESGQGDLDLGSGQGSASVQEEGVPGSRDRTSVTEAISGTRQAPDPTSSPKPPFVPENEGRCSPLPNEVGEQGDAGLRSPSHMEDEQGDSGLRSPSHMEDEQGDSGLRSPSYMEDEQGDSGLRSPSHMEDEQSDSDRHSHSLKEGSRGLDDPACGFLDFEDESISPVQDEIDDYINDVEGCTKYKRYDFTSTGMDASKRRAMFWSTE</sequence>
<evidence type="ECO:0000256" key="1">
    <source>
        <dbReference type="SAM" id="MobiDB-lite"/>
    </source>
</evidence>
<accession>A0A9P5H1G2</accession>
<keyword evidence="3" id="KW-1185">Reference proteome</keyword>
<dbReference type="OrthoDB" id="4754366at2759"/>
<organism evidence="2 3">
    <name type="scientific">Cylindrodendrum hubeiense</name>
    <dbReference type="NCBI Taxonomy" id="595255"/>
    <lineage>
        <taxon>Eukaryota</taxon>
        <taxon>Fungi</taxon>
        <taxon>Dikarya</taxon>
        <taxon>Ascomycota</taxon>
        <taxon>Pezizomycotina</taxon>
        <taxon>Sordariomycetes</taxon>
        <taxon>Hypocreomycetidae</taxon>
        <taxon>Hypocreales</taxon>
        <taxon>Nectriaceae</taxon>
        <taxon>Cylindrodendrum</taxon>
    </lineage>
</organism>
<protein>
    <submittedName>
        <fullName evidence="2">Uncharacterized protein</fullName>
    </submittedName>
</protein>
<dbReference type="Proteomes" id="UP000722485">
    <property type="component" value="Unassembled WGS sequence"/>
</dbReference>
<reference evidence="2" key="1">
    <citation type="submission" date="2020-03" db="EMBL/GenBank/DDBJ databases">
        <title>Draft Genome Sequence of Cylindrodendrum hubeiense.</title>
        <authorList>
            <person name="Buettner E."/>
            <person name="Kellner H."/>
        </authorList>
    </citation>
    <scope>NUCLEOTIDE SEQUENCE</scope>
    <source>
        <strain evidence="2">IHI 201604</strain>
    </source>
</reference>
<feature type="region of interest" description="Disordered" evidence="1">
    <location>
        <begin position="365"/>
        <end position="532"/>
    </location>
</feature>
<name>A0A9P5H1G2_9HYPO</name>
<proteinExistence type="predicted"/>
<feature type="region of interest" description="Disordered" evidence="1">
    <location>
        <begin position="1"/>
        <end position="58"/>
    </location>
</feature>
<dbReference type="EMBL" id="JAANBB010000606">
    <property type="protein sequence ID" value="KAF7538210.1"/>
    <property type="molecule type" value="Genomic_DNA"/>
</dbReference>